<keyword evidence="3" id="KW-0804">Transcription</keyword>
<gene>
    <name evidence="5" type="ORF">MUN86_30670</name>
</gene>
<evidence type="ECO:0000256" key="1">
    <source>
        <dbReference type="ARBA" id="ARBA00023015"/>
    </source>
</evidence>
<name>A0ABY4GGL2_9BACT</name>
<accession>A0ABY4GGL2</accession>
<dbReference type="InterPro" id="IPR009057">
    <property type="entry name" value="Homeodomain-like_sf"/>
</dbReference>
<dbReference type="InterPro" id="IPR020449">
    <property type="entry name" value="Tscrpt_reg_AraC-type_HTH"/>
</dbReference>
<dbReference type="SUPFAM" id="SSF46689">
    <property type="entry name" value="Homeodomain-like"/>
    <property type="match status" value="1"/>
</dbReference>
<dbReference type="Proteomes" id="UP000830401">
    <property type="component" value="Plasmid unnamed9"/>
</dbReference>
<dbReference type="PRINTS" id="PR00032">
    <property type="entry name" value="HTHARAC"/>
</dbReference>
<dbReference type="EMBL" id="CP095070">
    <property type="protein sequence ID" value="UOQ69950.1"/>
    <property type="molecule type" value="Genomic_DNA"/>
</dbReference>
<dbReference type="InterPro" id="IPR018060">
    <property type="entry name" value="HTH_AraC"/>
</dbReference>
<evidence type="ECO:0000313" key="6">
    <source>
        <dbReference type="Proteomes" id="UP000830401"/>
    </source>
</evidence>
<dbReference type="PROSITE" id="PS01124">
    <property type="entry name" value="HTH_ARAC_FAMILY_2"/>
    <property type="match status" value="1"/>
</dbReference>
<geneLocation type="plasmid" evidence="5 6">
    <name>unnamed9</name>
</geneLocation>
<evidence type="ECO:0000256" key="3">
    <source>
        <dbReference type="ARBA" id="ARBA00023163"/>
    </source>
</evidence>
<dbReference type="RefSeq" id="WP_245127799.1">
    <property type="nucleotide sequence ID" value="NZ_CP095070.1"/>
</dbReference>
<keyword evidence="2" id="KW-0238">DNA-binding</keyword>
<keyword evidence="1" id="KW-0805">Transcription regulation</keyword>
<keyword evidence="6" id="KW-1185">Reference proteome</keyword>
<dbReference type="SMART" id="SM00342">
    <property type="entry name" value="HTH_ARAC"/>
    <property type="match status" value="1"/>
</dbReference>
<proteinExistence type="predicted"/>
<protein>
    <submittedName>
        <fullName evidence="5">Helix-turn-helix domain-containing protein</fullName>
    </submittedName>
</protein>
<dbReference type="PANTHER" id="PTHR43280:SF32">
    <property type="entry name" value="TRANSCRIPTIONAL REGULATORY PROTEIN"/>
    <property type="match status" value="1"/>
</dbReference>
<dbReference type="Pfam" id="PF12833">
    <property type="entry name" value="HTH_18"/>
    <property type="match status" value="1"/>
</dbReference>
<organism evidence="5 6">
    <name type="scientific">Hymenobacter volaticus</name>
    <dbReference type="NCBI Taxonomy" id="2932254"/>
    <lineage>
        <taxon>Bacteria</taxon>
        <taxon>Pseudomonadati</taxon>
        <taxon>Bacteroidota</taxon>
        <taxon>Cytophagia</taxon>
        <taxon>Cytophagales</taxon>
        <taxon>Hymenobacteraceae</taxon>
        <taxon>Hymenobacter</taxon>
    </lineage>
</organism>
<dbReference type="PANTHER" id="PTHR43280">
    <property type="entry name" value="ARAC-FAMILY TRANSCRIPTIONAL REGULATOR"/>
    <property type="match status" value="1"/>
</dbReference>
<evidence type="ECO:0000313" key="5">
    <source>
        <dbReference type="EMBL" id="UOQ69950.1"/>
    </source>
</evidence>
<reference evidence="5" key="1">
    <citation type="submission" date="2022-04" db="EMBL/GenBank/DDBJ databases">
        <title>Hymenobacter sp. isolated from the air.</title>
        <authorList>
            <person name="Won M."/>
            <person name="Lee C.-M."/>
            <person name="Woen H.-Y."/>
            <person name="Kwon S.-W."/>
        </authorList>
    </citation>
    <scope>NUCLEOTIDE SEQUENCE</scope>
    <source>
        <strain evidence="5">5420S-77</strain>
        <plasmid evidence="5">unnamed9</plasmid>
    </source>
</reference>
<sequence length="332" mass="37513">MAKTNSQLPASLKDTQERRLLAKALSNPMTEPRSLTPPSLYHIGEDVEVLTMHEARCGMGNFNRRDMFKVVLVLEGTNELHYATRSFVVNGPALVFTNRLIPYAWEVHEGFNEQQGFLSCFSESFLHSAMRGVSLKDTVLYKVEGNPVYYLTTEQARYFTDAFTRMRRDLESGYAHKDDLLRNQLSIIIHEAALLEPATPQHAPVNAAERITALFMNLLEVQFPITAQLREPILRSASDYADRMAIHVNHLNAMVKEVTGKSTTAHINERLVTEAQLLLAHTDWGVGEIAYSLGFGYPTYFNNFFKKHTGTTPLTYRRTQTSQLQAADSAIL</sequence>
<keyword evidence="5" id="KW-0614">Plasmid</keyword>
<dbReference type="Gene3D" id="1.10.10.60">
    <property type="entry name" value="Homeodomain-like"/>
    <property type="match status" value="1"/>
</dbReference>
<evidence type="ECO:0000259" key="4">
    <source>
        <dbReference type="PROSITE" id="PS01124"/>
    </source>
</evidence>
<feature type="domain" description="HTH araC/xylS-type" evidence="4">
    <location>
        <begin position="219"/>
        <end position="319"/>
    </location>
</feature>
<evidence type="ECO:0000256" key="2">
    <source>
        <dbReference type="ARBA" id="ARBA00023125"/>
    </source>
</evidence>